<gene>
    <name evidence="1" type="ORF">S03H2_24319</name>
</gene>
<feature type="non-terminal residue" evidence="1">
    <location>
        <position position="1"/>
    </location>
</feature>
<sequence length="95" mass="11323">KIEAELIKTQIPCVIFDYSGDWSKLIRYFENSMYEDKFLHFKLGKTFNVNLSKSGIEHDDKNIEYLSLFYDVFALAYKEQRITLEALKKSIKNMR</sequence>
<reference evidence="1" key="1">
    <citation type="journal article" date="2014" name="Front. Microbiol.">
        <title>High frequency of phylogenetically diverse reductive dehalogenase-homologous genes in deep subseafloor sedimentary metagenomes.</title>
        <authorList>
            <person name="Kawai M."/>
            <person name="Futagami T."/>
            <person name="Toyoda A."/>
            <person name="Takaki Y."/>
            <person name="Nishi S."/>
            <person name="Hori S."/>
            <person name="Arai W."/>
            <person name="Tsubouchi T."/>
            <person name="Morono Y."/>
            <person name="Uchiyama I."/>
            <person name="Ito T."/>
            <person name="Fujiyama A."/>
            <person name="Inagaki F."/>
            <person name="Takami H."/>
        </authorList>
    </citation>
    <scope>NUCLEOTIDE SEQUENCE</scope>
    <source>
        <strain evidence="1">Expedition CK06-06</strain>
    </source>
</reference>
<proteinExistence type="predicted"/>
<evidence type="ECO:0000313" key="1">
    <source>
        <dbReference type="EMBL" id="GAH37324.1"/>
    </source>
</evidence>
<name>X1G6Y1_9ZZZZ</name>
<comment type="caution">
    <text evidence="1">The sequence shown here is derived from an EMBL/GenBank/DDBJ whole genome shotgun (WGS) entry which is preliminary data.</text>
</comment>
<protein>
    <submittedName>
        <fullName evidence="1">Uncharacterized protein</fullName>
    </submittedName>
</protein>
<organism evidence="1">
    <name type="scientific">marine sediment metagenome</name>
    <dbReference type="NCBI Taxonomy" id="412755"/>
    <lineage>
        <taxon>unclassified sequences</taxon>
        <taxon>metagenomes</taxon>
        <taxon>ecological metagenomes</taxon>
    </lineage>
</organism>
<dbReference type="AlphaFoldDB" id="X1G6Y1"/>
<dbReference type="EMBL" id="BARU01013480">
    <property type="protein sequence ID" value="GAH37324.1"/>
    <property type="molecule type" value="Genomic_DNA"/>
</dbReference>
<accession>X1G6Y1</accession>